<dbReference type="GO" id="GO:0015031">
    <property type="term" value="P:protein transport"/>
    <property type="evidence" value="ECO:0007669"/>
    <property type="project" value="UniProtKB-KW"/>
</dbReference>
<dbReference type="PRINTS" id="PR01853">
    <property type="entry name" value="YAJCTRNLCASE"/>
</dbReference>
<keyword evidence="8" id="KW-1133">Transmembrane helix</keyword>
<dbReference type="GO" id="GO:0005886">
    <property type="term" value="C:plasma membrane"/>
    <property type="evidence" value="ECO:0007669"/>
    <property type="project" value="UniProtKB-SubCell"/>
</dbReference>
<sequence>MLFNLIALDGAAGAGGMVNMLMIVGLIVVFYFFMIRPQQKKQKEIRKFREAIQKGDQVISAGGIYGKVKDIKDTYIILEVDKGFTIRVDKGSIYPSALDIEATGSNPEEKK</sequence>
<evidence type="ECO:0000256" key="10">
    <source>
        <dbReference type="ARBA" id="ARBA00023136"/>
    </source>
</evidence>
<evidence type="ECO:0000256" key="2">
    <source>
        <dbReference type="ARBA" id="ARBA00006742"/>
    </source>
</evidence>
<name>A0A4Q0UAQ3_9BACT</name>
<accession>A0A4Q0UAQ3</accession>
<keyword evidence="5" id="KW-1003">Cell membrane</keyword>
<proteinExistence type="inferred from homology"/>
<evidence type="ECO:0000256" key="5">
    <source>
        <dbReference type="ARBA" id="ARBA00022475"/>
    </source>
</evidence>
<evidence type="ECO:0000256" key="1">
    <source>
        <dbReference type="ARBA" id="ARBA00004162"/>
    </source>
</evidence>
<keyword evidence="9" id="KW-0811">Translocation</keyword>
<keyword evidence="4" id="KW-0813">Transport</keyword>
<evidence type="ECO:0000256" key="6">
    <source>
        <dbReference type="ARBA" id="ARBA00022692"/>
    </source>
</evidence>
<keyword evidence="10" id="KW-0472">Membrane</keyword>
<dbReference type="NCBIfam" id="TIGR00739">
    <property type="entry name" value="yajC"/>
    <property type="match status" value="1"/>
</dbReference>
<keyword evidence="6" id="KW-0812">Transmembrane</keyword>
<organism evidence="11 12">
    <name type="scientific">Candidatus Amulumruptor caecigallinarius</name>
    <dbReference type="NCBI Taxonomy" id="2109911"/>
    <lineage>
        <taxon>Bacteria</taxon>
        <taxon>Pseudomonadati</taxon>
        <taxon>Bacteroidota</taxon>
        <taxon>Bacteroidia</taxon>
        <taxon>Bacteroidales</taxon>
        <taxon>Muribaculaceae</taxon>
        <taxon>Candidatus Amulumruptor</taxon>
    </lineage>
</organism>
<keyword evidence="7" id="KW-0653">Protein transport</keyword>
<evidence type="ECO:0000313" key="11">
    <source>
        <dbReference type="EMBL" id="HJE40070.1"/>
    </source>
</evidence>
<evidence type="ECO:0000256" key="9">
    <source>
        <dbReference type="ARBA" id="ARBA00023010"/>
    </source>
</evidence>
<dbReference type="EMBL" id="DYXT01000053">
    <property type="protein sequence ID" value="HJE40070.1"/>
    <property type="molecule type" value="Genomic_DNA"/>
</dbReference>
<reference evidence="11" key="2">
    <citation type="submission" date="2021-09" db="EMBL/GenBank/DDBJ databases">
        <authorList>
            <person name="Gilroy R."/>
        </authorList>
    </citation>
    <scope>NUCLEOTIDE SEQUENCE</scope>
    <source>
        <strain evidence="11">4100</strain>
    </source>
</reference>
<gene>
    <name evidence="11" type="primary">yajC</name>
    <name evidence="11" type="ORF">K8V47_09995</name>
</gene>
<dbReference type="PANTHER" id="PTHR33909:SF1">
    <property type="entry name" value="SEC TRANSLOCON ACCESSORY COMPLEX SUBUNIT YAJC"/>
    <property type="match status" value="1"/>
</dbReference>
<evidence type="ECO:0000256" key="8">
    <source>
        <dbReference type="ARBA" id="ARBA00022989"/>
    </source>
</evidence>
<evidence type="ECO:0000313" key="12">
    <source>
        <dbReference type="Proteomes" id="UP000711407"/>
    </source>
</evidence>
<dbReference type="Proteomes" id="UP000711407">
    <property type="component" value="Unassembled WGS sequence"/>
</dbReference>
<evidence type="ECO:0000256" key="4">
    <source>
        <dbReference type="ARBA" id="ARBA00022448"/>
    </source>
</evidence>
<dbReference type="Pfam" id="PF02699">
    <property type="entry name" value="YajC"/>
    <property type="match status" value="1"/>
</dbReference>
<evidence type="ECO:0000256" key="7">
    <source>
        <dbReference type="ARBA" id="ARBA00022927"/>
    </source>
</evidence>
<comment type="subcellular location">
    <subcellularLocation>
        <location evidence="1">Cell membrane</location>
        <topology evidence="1">Single-pass membrane protein</topology>
    </subcellularLocation>
</comment>
<comment type="similarity">
    <text evidence="2">Belongs to the YajC family.</text>
</comment>
<dbReference type="SMART" id="SM01323">
    <property type="entry name" value="YajC"/>
    <property type="match status" value="1"/>
</dbReference>
<dbReference type="InterPro" id="IPR003849">
    <property type="entry name" value="Preprotein_translocase_YajC"/>
</dbReference>
<evidence type="ECO:0000256" key="3">
    <source>
        <dbReference type="ARBA" id="ARBA00014962"/>
    </source>
</evidence>
<dbReference type="PANTHER" id="PTHR33909">
    <property type="entry name" value="SEC TRANSLOCON ACCESSORY COMPLEX SUBUNIT YAJC"/>
    <property type="match status" value="1"/>
</dbReference>
<protein>
    <recommendedName>
        <fullName evidence="3">Sec translocon accessory complex subunit YajC</fullName>
    </recommendedName>
</protein>
<dbReference type="AlphaFoldDB" id="A0A4Q0UAQ3"/>
<reference evidence="11" key="1">
    <citation type="journal article" date="2021" name="PeerJ">
        <title>Extensive microbial diversity within the chicken gut microbiome revealed by metagenomics and culture.</title>
        <authorList>
            <person name="Gilroy R."/>
            <person name="Ravi A."/>
            <person name="Getino M."/>
            <person name="Pursley I."/>
            <person name="Horton D.L."/>
            <person name="Alikhan N.F."/>
            <person name="Baker D."/>
            <person name="Gharbi K."/>
            <person name="Hall N."/>
            <person name="Watson M."/>
            <person name="Adriaenssens E.M."/>
            <person name="Foster-Nyarko E."/>
            <person name="Jarju S."/>
            <person name="Secka A."/>
            <person name="Antonio M."/>
            <person name="Oren A."/>
            <person name="Chaudhuri R.R."/>
            <person name="La Ragione R."/>
            <person name="Hildebrand F."/>
            <person name="Pallen M.J."/>
        </authorList>
    </citation>
    <scope>NUCLEOTIDE SEQUENCE</scope>
    <source>
        <strain evidence="11">4100</strain>
    </source>
</reference>
<comment type="caution">
    <text evidence="11">The sequence shown here is derived from an EMBL/GenBank/DDBJ whole genome shotgun (WGS) entry which is preliminary data.</text>
</comment>